<dbReference type="Gene3D" id="1.20.80.10">
    <property type="match status" value="1"/>
</dbReference>
<proteinExistence type="predicted"/>
<dbReference type="InterPro" id="IPR014847">
    <property type="entry name" value="FA"/>
</dbReference>
<dbReference type="CDD" id="cd17188">
    <property type="entry name" value="FERM_F1_FRMD7"/>
    <property type="match status" value="1"/>
</dbReference>
<dbReference type="Gene3D" id="2.30.29.30">
    <property type="entry name" value="Pleckstrin-homology domain (PH domain)/Phosphotyrosine-binding domain (PTB)"/>
    <property type="match status" value="1"/>
</dbReference>
<feature type="domain" description="FERM" evidence="2">
    <location>
        <begin position="2"/>
        <end position="282"/>
    </location>
</feature>
<dbReference type="FunFam" id="3.10.20.90:FF:000040">
    <property type="entry name" value="FERM, RhoGEF and pleckstrin domain-containing protein"/>
    <property type="match status" value="1"/>
</dbReference>
<dbReference type="GO" id="GO:0005085">
    <property type="term" value="F:guanyl-nucleotide exchange factor activity"/>
    <property type="evidence" value="ECO:0000318"/>
    <property type="project" value="GO_Central"/>
</dbReference>
<organism evidence="3 4">
    <name type="scientific">Xenopus tropicalis</name>
    <name type="common">Western clawed frog</name>
    <name type="synonym">Silurana tropicalis</name>
    <dbReference type="NCBI Taxonomy" id="8364"/>
    <lineage>
        <taxon>Eukaryota</taxon>
        <taxon>Metazoa</taxon>
        <taxon>Chordata</taxon>
        <taxon>Craniata</taxon>
        <taxon>Vertebrata</taxon>
        <taxon>Euteleostomi</taxon>
        <taxon>Amphibia</taxon>
        <taxon>Batrachia</taxon>
        <taxon>Anura</taxon>
        <taxon>Pipoidea</taxon>
        <taxon>Pipidae</taxon>
        <taxon>Xenopodinae</taxon>
        <taxon>Xenopus</taxon>
        <taxon>Silurana</taxon>
    </lineage>
</organism>
<dbReference type="InterPro" id="IPR041788">
    <property type="entry name" value="FARP1/FARP2/FRMD7_FERM_C"/>
</dbReference>
<feature type="compositionally biased region" description="Pro residues" evidence="1">
    <location>
        <begin position="620"/>
        <end position="635"/>
    </location>
</feature>
<dbReference type="InterPro" id="IPR019749">
    <property type="entry name" value="Band_41_domain"/>
</dbReference>
<sequence>MLHLKVQFLDDSQKTFVVDQKAPGKELFNMSCSHLNLTEKEYFGLEFRNHAGCQMWLGLLKPITKQVKHPKETIFKFMVKFFLVDPGLLKGELTRYLFALQIKKNLASGKLPCNDNSAALMASYVLQSELGDFEEDTARKHLEQNQYLPNQEYLDNKILKYYQRHVGKSPAESDMQLLDIARKLDTYGIRPHAASDGEGMQINLAVAHMGVLVLRGNTKINTFNWANIRKLSFKRKHFLIKLHPHIDTLCKDTLVFTMESRDACKAFWKSCVEYHAFFRLSEEPKRKPKPFLCSKGSNFRYSGRTQKQIFDSWTKGNSKNLPFERRHLLANLHERQCRSSPDLLTEVAKQPNDFKLIYTSRPCSRSANSVGWDPPMHKNRRKSATEIIFSADLERSKPNEEPTILQLSKSSCSFPGCSYLDIKDNAPRTGYNKRPLSYYEDSKYFSGNFKSMSEGCMRDAAPLPSAIYTDRVPLPHSSHQLNSDSVDYLCYSDHLSSIPQQTSAIVEEIVRLTNKPSTFLEKSANRSPSARRIKEYHQPVYPRTSCRSSISMVPKRESQVTHVEYTQDPYPKRSLSHSDMKSSWFPCGSEFRPLGPCPILSKTSSISTRPLVPQHLPIPHQLPPPPPPPPAPPLPLTETKKVPRTTERYVYSGTESSDSETEIINPYYYALFGKHRSPLTRIRLSSGSLQLDEEENNAINWHSRENRKGT</sequence>
<dbReference type="InterPro" id="IPR035963">
    <property type="entry name" value="FERM_2"/>
</dbReference>
<dbReference type="RefSeq" id="XP_017952463.2">
    <property type="nucleotide sequence ID" value="XM_018096974.2"/>
</dbReference>
<dbReference type="SUPFAM" id="SSF47031">
    <property type="entry name" value="Second domain of FERM"/>
    <property type="match status" value="1"/>
</dbReference>
<dbReference type="OMA" id="PYIPCTS"/>
<dbReference type="Pfam" id="PF09379">
    <property type="entry name" value="FERM_N"/>
    <property type="match status" value="1"/>
</dbReference>
<dbReference type="FunFam" id="2.30.29.30:FF:000002">
    <property type="entry name" value="Band 4.1-like protein 5 isoform 1"/>
    <property type="match status" value="1"/>
</dbReference>
<dbReference type="SUPFAM" id="SSF50729">
    <property type="entry name" value="PH domain-like"/>
    <property type="match status" value="1"/>
</dbReference>
<dbReference type="InterPro" id="IPR014352">
    <property type="entry name" value="FERM/acyl-CoA-bd_prot_sf"/>
</dbReference>
<evidence type="ECO:0000313" key="3">
    <source>
        <dbReference type="Proteomes" id="UP000008143"/>
    </source>
</evidence>
<dbReference type="SUPFAM" id="SSF54236">
    <property type="entry name" value="Ubiquitin-like"/>
    <property type="match status" value="1"/>
</dbReference>
<dbReference type="Pfam" id="PF00373">
    <property type="entry name" value="FERM_M"/>
    <property type="match status" value="1"/>
</dbReference>
<evidence type="ECO:0000259" key="2">
    <source>
        <dbReference type="PROSITE" id="PS50057"/>
    </source>
</evidence>
<name>A0A8J0T3H4_XENTR</name>
<dbReference type="SMART" id="SM01196">
    <property type="entry name" value="FERM_C"/>
    <property type="match status" value="1"/>
</dbReference>
<evidence type="ECO:0000313" key="4">
    <source>
        <dbReference type="RefSeq" id="XP_017952463.2"/>
    </source>
</evidence>
<dbReference type="CTD" id="90167"/>
<feature type="region of interest" description="Disordered" evidence="1">
    <location>
        <begin position="610"/>
        <end position="645"/>
    </location>
</feature>
<dbReference type="GeneID" id="779686"/>
<dbReference type="Proteomes" id="UP000008143">
    <property type="component" value="Chromosome 8"/>
</dbReference>
<dbReference type="CDD" id="cd13193">
    <property type="entry name" value="FERM_C_FARP1-like"/>
    <property type="match status" value="1"/>
</dbReference>
<dbReference type="InterPro" id="IPR051835">
    <property type="entry name" value="RAC1-GEF"/>
</dbReference>
<gene>
    <name evidence="4 5" type="primary">frmd7</name>
</gene>
<dbReference type="AlphaFoldDB" id="A0A8J0T3H4"/>
<dbReference type="AGR" id="Xenbase:XB-GENE-6041331"/>
<dbReference type="Pfam" id="PF09380">
    <property type="entry name" value="FERM_C"/>
    <property type="match status" value="1"/>
</dbReference>
<dbReference type="InterPro" id="IPR029071">
    <property type="entry name" value="Ubiquitin-like_domsf"/>
</dbReference>
<dbReference type="InterPro" id="IPR019747">
    <property type="entry name" value="FERM_CS"/>
</dbReference>
<dbReference type="Pfam" id="PF08736">
    <property type="entry name" value="FA"/>
    <property type="match status" value="1"/>
</dbReference>
<dbReference type="FunFam" id="1.20.80.10:FF:000005">
    <property type="entry name" value="FERM, RhoGEF and pleckstrin domain-containing protein 1"/>
    <property type="match status" value="1"/>
</dbReference>
<keyword evidence="3" id="KW-1185">Reference proteome</keyword>
<dbReference type="PROSITE" id="PS50057">
    <property type="entry name" value="FERM_3"/>
    <property type="match status" value="1"/>
</dbReference>
<dbReference type="InterPro" id="IPR000299">
    <property type="entry name" value="FERM_domain"/>
</dbReference>
<dbReference type="SMART" id="SM00295">
    <property type="entry name" value="B41"/>
    <property type="match status" value="1"/>
</dbReference>
<dbReference type="PANTHER" id="PTHR45858:SF1">
    <property type="entry name" value="FERM DOMAIN-CONTAINING PROTEIN 7"/>
    <property type="match status" value="1"/>
</dbReference>
<dbReference type="PANTHER" id="PTHR45858">
    <property type="entry name" value="FERM DOMAIN CONTAINING PROTEIN"/>
    <property type="match status" value="1"/>
</dbReference>
<dbReference type="CDD" id="cd14473">
    <property type="entry name" value="FERM_B-lobe"/>
    <property type="match status" value="1"/>
</dbReference>
<feature type="compositionally biased region" description="Low complexity" evidence="1">
    <location>
        <begin position="610"/>
        <end position="619"/>
    </location>
</feature>
<protein>
    <submittedName>
        <fullName evidence="4">FERM domain-containing protein 7</fullName>
    </submittedName>
</protein>
<dbReference type="Gene3D" id="3.10.20.90">
    <property type="entry name" value="Phosphatidylinositol 3-kinase Catalytic Subunit, Chain A, domain 1"/>
    <property type="match status" value="1"/>
</dbReference>
<dbReference type="InterPro" id="IPR019748">
    <property type="entry name" value="FERM_central"/>
</dbReference>
<evidence type="ECO:0000256" key="1">
    <source>
        <dbReference type="SAM" id="MobiDB-lite"/>
    </source>
</evidence>
<dbReference type="InterPro" id="IPR018979">
    <property type="entry name" value="FERM_N"/>
</dbReference>
<dbReference type="KEGG" id="xtr:779686"/>
<dbReference type="Xenbase" id="XB-GENE-6041331">
    <property type="gene designation" value="frmd7"/>
</dbReference>
<dbReference type="InterPro" id="IPR011993">
    <property type="entry name" value="PH-like_dom_sf"/>
</dbReference>
<reference evidence="4" key="1">
    <citation type="submission" date="2025-08" db="UniProtKB">
        <authorList>
            <consortium name="RefSeq"/>
        </authorList>
    </citation>
    <scope>IDENTIFICATION</scope>
    <source>
        <strain evidence="4">Nigerian</strain>
        <tissue evidence="4">Liver and blood</tissue>
    </source>
</reference>
<evidence type="ECO:0000313" key="5">
    <source>
        <dbReference type="Xenbase" id="XB-GENE-6041331"/>
    </source>
</evidence>
<accession>A0A8J0T3H4</accession>
<dbReference type="PRINTS" id="PR00935">
    <property type="entry name" value="BAND41"/>
</dbReference>
<dbReference type="PROSITE" id="PS00660">
    <property type="entry name" value="FERM_1"/>
    <property type="match status" value="1"/>
</dbReference>
<dbReference type="InterPro" id="IPR018980">
    <property type="entry name" value="FERM_PH-like_C"/>
</dbReference>
<dbReference type="OrthoDB" id="9990815at2759"/>
<dbReference type="SMART" id="SM01195">
    <property type="entry name" value="FA"/>
    <property type="match status" value="1"/>
</dbReference>